<sequence>MNSNKKVYYVYVENGKAVITEEAPDFDKVHDYMLMKADGIELFMGVHKNQDDLMLPDKPIDVATMLINAEVSADLGDKEPLTCPKYDTNQLREIADHLLVYCKAQERGCKDACCENYKSESV</sequence>
<gene>
    <name evidence="1" type="ORF">DXB38_01025</name>
</gene>
<name>A0A3E5ENQ8_9FIRM</name>
<dbReference type="EMBL" id="QSUZ01000001">
    <property type="protein sequence ID" value="RGN90599.1"/>
    <property type="molecule type" value="Genomic_DNA"/>
</dbReference>
<proteinExistence type="predicted"/>
<protein>
    <submittedName>
        <fullName evidence="1">Uncharacterized protein</fullName>
    </submittedName>
</protein>
<dbReference type="Proteomes" id="UP000261105">
    <property type="component" value="Unassembled WGS sequence"/>
</dbReference>
<dbReference type="AlphaFoldDB" id="A0A3E5ENQ8"/>
<reference evidence="1 2" key="1">
    <citation type="submission" date="2018-08" db="EMBL/GenBank/DDBJ databases">
        <title>A genome reference for cultivated species of the human gut microbiota.</title>
        <authorList>
            <person name="Zou Y."/>
            <person name="Xue W."/>
            <person name="Luo G."/>
        </authorList>
    </citation>
    <scope>NUCLEOTIDE SEQUENCE [LARGE SCALE GENOMIC DNA]</scope>
    <source>
        <strain evidence="1 2">OM03-6</strain>
    </source>
</reference>
<comment type="caution">
    <text evidence="1">The sequence shown here is derived from an EMBL/GenBank/DDBJ whole genome shotgun (WGS) entry which is preliminary data.</text>
</comment>
<organism evidence="1 2">
    <name type="scientific">Blautia obeum</name>
    <dbReference type="NCBI Taxonomy" id="40520"/>
    <lineage>
        <taxon>Bacteria</taxon>
        <taxon>Bacillati</taxon>
        <taxon>Bacillota</taxon>
        <taxon>Clostridia</taxon>
        <taxon>Lachnospirales</taxon>
        <taxon>Lachnospiraceae</taxon>
        <taxon>Blautia</taxon>
    </lineage>
</organism>
<accession>A0A3E5ENQ8</accession>
<evidence type="ECO:0000313" key="1">
    <source>
        <dbReference type="EMBL" id="RGN90599.1"/>
    </source>
</evidence>
<evidence type="ECO:0000313" key="2">
    <source>
        <dbReference type="Proteomes" id="UP000261105"/>
    </source>
</evidence>